<evidence type="ECO:0000313" key="1">
    <source>
        <dbReference type="EMBL" id="CAG8813041.1"/>
    </source>
</evidence>
<organism evidence="1 2">
    <name type="scientific">Racocetra persica</name>
    <dbReference type="NCBI Taxonomy" id="160502"/>
    <lineage>
        <taxon>Eukaryota</taxon>
        <taxon>Fungi</taxon>
        <taxon>Fungi incertae sedis</taxon>
        <taxon>Mucoromycota</taxon>
        <taxon>Glomeromycotina</taxon>
        <taxon>Glomeromycetes</taxon>
        <taxon>Diversisporales</taxon>
        <taxon>Gigasporaceae</taxon>
        <taxon>Racocetra</taxon>
    </lineage>
</organism>
<gene>
    <name evidence="1" type="ORF">RPERSI_LOCUS23671</name>
</gene>
<proteinExistence type="predicted"/>
<feature type="non-terminal residue" evidence="1">
    <location>
        <position position="1"/>
    </location>
</feature>
<dbReference type="Proteomes" id="UP000789920">
    <property type="component" value="Unassembled WGS sequence"/>
</dbReference>
<sequence>TNNENSKTPKNNIAVSKPLISSQASTIQNSEVSTLPTSNLPSTHQTSSSNALIAPDNPDPIMIPQRNSSLLENLPFTDRIEVNLLRDLLNETKNSPNILVLDIRSREEFNKGHIKTKNVVCLDPFLLEDGISSVTLELKLINSENCPEHEQKLFSERHTFNLVVYHGHGSELLTKNCATNLIQAIFENEFKKPLKRYPVFLVGGFIAWEQLTGETGVERNNPNIQTNQFSIYDKAGMANFTTHGTHDTPYDSTQNAANQYVKEPSESNFYRPIISSQGRDLFKRAGKIMNFNHNRTPSIILNTLDF</sequence>
<protein>
    <submittedName>
        <fullName evidence="1">30926_t:CDS:1</fullName>
    </submittedName>
</protein>
<feature type="non-terminal residue" evidence="1">
    <location>
        <position position="306"/>
    </location>
</feature>
<evidence type="ECO:0000313" key="2">
    <source>
        <dbReference type="Proteomes" id="UP000789920"/>
    </source>
</evidence>
<accession>A0ACA9RV98</accession>
<keyword evidence="2" id="KW-1185">Reference proteome</keyword>
<comment type="caution">
    <text evidence="1">The sequence shown here is derived from an EMBL/GenBank/DDBJ whole genome shotgun (WGS) entry which is preliminary data.</text>
</comment>
<dbReference type="EMBL" id="CAJVQC010074445">
    <property type="protein sequence ID" value="CAG8813041.1"/>
    <property type="molecule type" value="Genomic_DNA"/>
</dbReference>
<reference evidence="1" key="1">
    <citation type="submission" date="2021-06" db="EMBL/GenBank/DDBJ databases">
        <authorList>
            <person name="Kallberg Y."/>
            <person name="Tangrot J."/>
            <person name="Rosling A."/>
        </authorList>
    </citation>
    <scope>NUCLEOTIDE SEQUENCE</scope>
    <source>
        <strain evidence="1">MA461A</strain>
    </source>
</reference>
<name>A0ACA9RV98_9GLOM</name>